<organism evidence="1 2">
    <name type="scientific">Russula ochroleuca</name>
    <dbReference type="NCBI Taxonomy" id="152965"/>
    <lineage>
        <taxon>Eukaryota</taxon>
        <taxon>Fungi</taxon>
        <taxon>Dikarya</taxon>
        <taxon>Basidiomycota</taxon>
        <taxon>Agaricomycotina</taxon>
        <taxon>Agaricomycetes</taxon>
        <taxon>Russulales</taxon>
        <taxon>Russulaceae</taxon>
        <taxon>Russula</taxon>
    </lineage>
</organism>
<accession>A0A9P5JZA3</accession>
<name>A0A9P5JZA3_9AGAM</name>
<dbReference type="AlphaFoldDB" id="A0A9P5JZA3"/>
<gene>
    <name evidence="1" type="ORF">DFH94DRAFT_212259</name>
</gene>
<comment type="caution">
    <text evidence="1">The sequence shown here is derived from an EMBL/GenBank/DDBJ whole genome shotgun (WGS) entry which is preliminary data.</text>
</comment>
<evidence type="ECO:0000313" key="2">
    <source>
        <dbReference type="Proteomes" id="UP000759537"/>
    </source>
</evidence>
<evidence type="ECO:0000313" key="1">
    <source>
        <dbReference type="EMBL" id="KAF8470483.1"/>
    </source>
</evidence>
<sequence length="232" mass="25645">MNHLPPMRGVTTCNFASVATDPLWHLTPGRRRCRVCHTRGSSVVATCNPIRSQDELRGCLPRFLVCATDVSRVDHRSLNRATSSQTLLDSVTRAARGSQTLIVFFSFFVPLQICISVKGGTAGAHPPPCHARRQSQHVSIDKDKLSIVSVPPLSRNMTQPPPNPRDTYNVHPSQHAFSSYPTEGSLQPQPLDDAGVAIHFTRHPCLFLNHKAVLHTLAGRSKFKRLPAIHFL</sequence>
<dbReference type="Proteomes" id="UP000759537">
    <property type="component" value="Unassembled WGS sequence"/>
</dbReference>
<dbReference type="EMBL" id="WHVB01000025">
    <property type="protein sequence ID" value="KAF8470483.1"/>
    <property type="molecule type" value="Genomic_DNA"/>
</dbReference>
<reference evidence="1" key="1">
    <citation type="submission" date="2019-10" db="EMBL/GenBank/DDBJ databases">
        <authorList>
            <consortium name="DOE Joint Genome Institute"/>
            <person name="Kuo A."/>
            <person name="Miyauchi S."/>
            <person name="Kiss E."/>
            <person name="Drula E."/>
            <person name="Kohler A."/>
            <person name="Sanchez-Garcia M."/>
            <person name="Andreopoulos B."/>
            <person name="Barry K.W."/>
            <person name="Bonito G."/>
            <person name="Buee M."/>
            <person name="Carver A."/>
            <person name="Chen C."/>
            <person name="Cichocki N."/>
            <person name="Clum A."/>
            <person name="Culley D."/>
            <person name="Crous P.W."/>
            <person name="Fauchery L."/>
            <person name="Girlanda M."/>
            <person name="Hayes R."/>
            <person name="Keri Z."/>
            <person name="LaButti K."/>
            <person name="Lipzen A."/>
            <person name="Lombard V."/>
            <person name="Magnuson J."/>
            <person name="Maillard F."/>
            <person name="Morin E."/>
            <person name="Murat C."/>
            <person name="Nolan M."/>
            <person name="Ohm R."/>
            <person name="Pangilinan J."/>
            <person name="Pereira M."/>
            <person name="Perotto S."/>
            <person name="Peter M."/>
            <person name="Riley R."/>
            <person name="Sitrit Y."/>
            <person name="Stielow B."/>
            <person name="Szollosi G."/>
            <person name="Zifcakova L."/>
            <person name="Stursova M."/>
            <person name="Spatafora J.W."/>
            <person name="Tedersoo L."/>
            <person name="Vaario L.-M."/>
            <person name="Yamada A."/>
            <person name="Yan M."/>
            <person name="Wang P."/>
            <person name="Xu J."/>
            <person name="Bruns T."/>
            <person name="Baldrian P."/>
            <person name="Vilgalys R."/>
            <person name="Henrissat B."/>
            <person name="Grigoriev I.V."/>
            <person name="Hibbett D."/>
            <person name="Nagy L.G."/>
            <person name="Martin F.M."/>
        </authorList>
    </citation>
    <scope>NUCLEOTIDE SEQUENCE</scope>
    <source>
        <strain evidence="1">Prilba</strain>
    </source>
</reference>
<keyword evidence="2" id="KW-1185">Reference proteome</keyword>
<reference evidence="1" key="2">
    <citation type="journal article" date="2020" name="Nat. Commun.">
        <title>Large-scale genome sequencing of mycorrhizal fungi provides insights into the early evolution of symbiotic traits.</title>
        <authorList>
            <person name="Miyauchi S."/>
            <person name="Kiss E."/>
            <person name="Kuo A."/>
            <person name="Drula E."/>
            <person name="Kohler A."/>
            <person name="Sanchez-Garcia M."/>
            <person name="Morin E."/>
            <person name="Andreopoulos B."/>
            <person name="Barry K.W."/>
            <person name="Bonito G."/>
            <person name="Buee M."/>
            <person name="Carver A."/>
            <person name="Chen C."/>
            <person name="Cichocki N."/>
            <person name="Clum A."/>
            <person name="Culley D."/>
            <person name="Crous P.W."/>
            <person name="Fauchery L."/>
            <person name="Girlanda M."/>
            <person name="Hayes R.D."/>
            <person name="Keri Z."/>
            <person name="LaButti K."/>
            <person name="Lipzen A."/>
            <person name="Lombard V."/>
            <person name="Magnuson J."/>
            <person name="Maillard F."/>
            <person name="Murat C."/>
            <person name="Nolan M."/>
            <person name="Ohm R.A."/>
            <person name="Pangilinan J."/>
            <person name="Pereira M.F."/>
            <person name="Perotto S."/>
            <person name="Peter M."/>
            <person name="Pfister S."/>
            <person name="Riley R."/>
            <person name="Sitrit Y."/>
            <person name="Stielow J.B."/>
            <person name="Szollosi G."/>
            <person name="Zifcakova L."/>
            <person name="Stursova M."/>
            <person name="Spatafora J.W."/>
            <person name="Tedersoo L."/>
            <person name="Vaario L.M."/>
            <person name="Yamada A."/>
            <person name="Yan M."/>
            <person name="Wang P."/>
            <person name="Xu J."/>
            <person name="Bruns T."/>
            <person name="Baldrian P."/>
            <person name="Vilgalys R."/>
            <person name="Dunand C."/>
            <person name="Henrissat B."/>
            <person name="Grigoriev I.V."/>
            <person name="Hibbett D."/>
            <person name="Nagy L.G."/>
            <person name="Martin F.M."/>
        </authorList>
    </citation>
    <scope>NUCLEOTIDE SEQUENCE</scope>
    <source>
        <strain evidence="1">Prilba</strain>
    </source>
</reference>
<proteinExistence type="predicted"/>
<protein>
    <submittedName>
        <fullName evidence="1">Uncharacterized protein</fullName>
    </submittedName>
</protein>